<evidence type="ECO:0000256" key="4">
    <source>
        <dbReference type="SAM" id="MobiDB-lite"/>
    </source>
</evidence>
<feature type="signal peptide" evidence="5">
    <location>
        <begin position="1"/>
        <end position="19"/>
    </location>
</feature>
<protein>
    <submittedName>
        <fullName evidence="7">U1 small nuclear ribonucleoprotein 70 kDa</fullName>
    </submittedName>
</protein>
<dbReference type="PANTHER" id="PTHR21066:SF9">
    <property type="entry name" value="ODORANT-BINDING PROTEIN 59A"/>
    <property type="match status" value="1"/>
</dbReference>
<dbReference type="CTD" id="37605"/>
<comment type="subcellular location">
    <subcellularLocation>
        <location evidence="1">Secreted</location>
    </subcellularLocation>
</comment>
<dbReference type="GO" id="GO:0005549">
    <property type="term" value="F:odorant binding"/>
    <property type="evidence" value="ECO:0007669"/>
    <property type="project" value="InterPro"/>
</dbReference>
<keyword evidence="7" id="KW-0687">Ribonucleoprotein</keyword>
<keyword evidence="3" id="KW-0964">Secreted</keyword>
<evidence type="ECO:0000256" key="2">
    <source>
        <dbReference type="ARBA" id="ARBA00008098"/>
    </source>
</evidence>
<keyword evidence="6" id="KW-1185">Reference proteome</keyword>
<evidence type="ECO:0000256" key="5">
    <source>
        <dbReference type="SAM" id="SignalP"/>
    </source>
</evidence>
<dbReference type="KEGG" id="gmw:116413095"/>
<dbReference type="InParanoid" id="A0A6J3C4P1"/>
<reference evidence="7" key="1">
    <citation type="submission" date="2025-08" db="UniProtKB">
        <authorList>
            <consortium name="RefSeq"/>
        </authorList>
    </citation>
    <scope>IDENTIFICATION</scope>
    <source>
        <tissue evidence="7">Whole larvae</tissue>
    </source>
</reference>
<dbReference type="Gene3D" id="1.10.238.20">
    <property type="entry name" value="Pheromone/general odorant binding protein domain"/>
    <property type="match status" value="1"/>
</dbReference>
<feature type="region of interest" description="Disordered" evidence="4">
    <location>
        <begin position="176"/>
        <end position="231"/>
    </location>
</feature>
<feature type="compositionally biased region" description="Basic and acidic residues" evidence="4">
    <location>
        <begin position="210"/>
        <end position="231"/>
    </location>
</feature>
<evidence type="ECO:0000313" key="6">
    <source>
        <dbReference type="Proteomes" id="UP001652740"/>
    </source>
</evidence>
<comment type="similarity">
    <text evidence="2">Belongs to the PBP/GOBP family.</text>
</comment>
<proteinExistence type="inferred from homology"/>
<name>A0A6J3C4P1_GALME</name>
<accession>A0A6J3C4P1</accession>
<dbReference type="InterPro" id="IPR006170">
    <property type="entry name" value="PBP/GOBP"/>
</dbReference>
<keyword evidence="5" id="KW-0732">Signal</keyword>
<dbReference type="Proteomes" id="UP001652740">
    <property type="component" value="Unplaced"/>
</dbReference>
<feature type="compositionally biased region" description="Basic and acidic residues" evidence="4">
    <location>
        <begin position="72"/>
        <end position="151"/>
    </location>
</feature>
<dbReference type="PANTHER" id="PTHR21066">
    <property type="entry name" value="ODORANT-BINDING PROTEIN 59A-RELATED"/>
    <property type="match status" value="1"/>
</dbReference>
<dbReference type="Pfam" id="PF01395">
    <property type="entry name" value="PBP_GOBP"/>
    <property type="match status" value="1"/>
</dbReference>
<dbReference type="InterPro" id="IPR052295">
    <property type="entry name" value="Odorant-binding_protein"/>
</dbReference>
<dbReference type="GO" id="GO:0005576">
    <property type="term" value="C:extracellular region"/>
    <property type="evidence" value="ECO:0007669"/>
    <property type="project" value="UniProtKB-SubCell"/>
</dbReference>
<organism evidence="6 7">
    <name type="scientific">Galleria mellonella</name>
    <name type="common">Greater wax moth</name>
    <dbReference type="NCBI Taxonomy" id="7137"/>
    <lineage>
        <taxon>Eukaryota</taxon>
        <taxon>Metazoa</taxon>
        <taxon>Ecdysozoa</taxon>
        <taxon>Arthropoda</taxon>
        <taxon>Hexapoda</taxon>
        <taxon>Insecta</taxon>
        <taxon>Pterygota</taxon>
        <taxon>Neoptera</taxon>
        <taxon>Endopterygota</taxon>
        <taxon>Lepidoptera</taxon>
        <taxon>Glossata</taxon>
        <taxon>Ditrysia</taxon>
        <taxon>Pyraloidea</taxon>
        <taxon>Pyralidae</taxon>
        <taxon>Galleriinae</taxon>
        <taxon>Galleria</taxon>
    </lineage>
</organism>
<dbReference type="OrthoDB" id="8194482at2759"/>
<dbReference type="GeneID" id="116413095"/>
<feature type="region of interest" description="Disordered" evidence="4">
    <location>
        <begin position="47"/>
        <end position="151"/>
    </location>
</feature>
<feature type="chain" id="PRO_5026856654" evidence="5">
    <location>
        <begin position="20"/>
        <end position="323"/>
    </location>
</feature>
<dbReference type="InterPro" id="IPR036728">
    <property type="entry name" value="PBP_GOBP_sf"/>
</dbReference>
<dbReference type="GO" id="GO:1990904">
    <property type="term" value="C:ribonucleoprotein complex"/>
    <property type="evidence" value="ECO:0007669"/>
    <property type="project" value="UniProtKB-KW"/>
</dbReference>
<dbReference type="RefSeq" id="XP_031765954.1">
    <property type="nucleotide sequence ID" value="XM_031910094.2"/>
</dbReference>
<dbReference type="SUPFAM" id="SSF47565">
    <property type="entry name" value="Insect pheromone/odorant-binding proteins"/>
    <property type="match status" value="1"/>
</dbReference>
<gene>
    <name evidence="7" type="primary">LOC116413095</name>
</gene>
<evidence type="ECO:0000256" key="1">
    <source>
        <dbReference type="ARBA" id="ARBA00004613"/>
    </source>
</evidence>
<sequence length="323" mass="38432">MCIRYCVFLVTLYFWTSYALNCRSDGGPNENELKTIYSNCLKEQERKNSSNTRRYYNDQDWTDPRGYNTGDQWDREDRGRGDRDRMGNRNDKFGGRNDRLSGRDDRRDNRDDRTGGRNDRMNRRDMIGGRSDEMGGRNHDMSGRDDDGFSRYHVTGRDDFINSDEYLGDMSRHHNYYTSTQSSRRFRRDRNKEKNSGHRSQYNPNAQRQMDYENRYRSEERNSSRNSSKTEENQACALHCFLEQLEMTGEDGMPDKYLVTQILTKDVKNEDLTDFLQESIEECFQILQNENLEEKCDFSKNLLMCLTEKGRANCDDWKDDMQF</sequence>
<evidence type="ECO:0000313" key="7">
    <source>
        <dbReference type="RefSeq" id="XP_031765954.1"/>
    </source>
</evidence>
<evidence type="ECO:0000256" key="3">
    <source>
        <dbReference type="ARBA" id="ARBA00022525"/>
    </source>
</evidence>
<dbReference type="AlphaFoldDB" id="A0A6J3C4P1"/>
<feature type="compositionally biased region" description="Polar residues" evidence="4">
    <location>
        <begin position="198"/>
        <end position="208"/>
    </location>
</feature>